<dbReference type="PANTHER" id="PTHR22911">
    <property type="entry name" value="ACYL-MALONYL CONDENSING ENZYME-RELATED"/>
    <property type="match status" value="1"/>
</dbReference>
<feature type="transmembrane region" description="Helical" evidence="6">
    <location>
        <begin position="148"/>
        <end position="166"/>
    </location>
</feature>
<keyword evidence="4 6" id="KW-1133">Transmembrane helix</keyword>
<dbReference type="InterPro" id="IPR037185">
    <property type="entry name" value="EmrE-like"/>
</dbReference>
<reference evidence="8" key="1">
    <citation type="submission" date="2021-10" db="EMBL/GenBank/DDBJ databases">
        <title>Loktanella gaetbuli sp. nov., isolated from a tidal flat.</title>
        <authorList>
            <person name="Park S."/>
            <person name="Yoon J.-H."/>
        </authorList>
    </citation>
    <scope>NUCLEOTIDE SEQUENCE</scope>
    <source>
        <strain evidence="8">TSTF-M6</strain>
    </source>
</reference>
<keyword evidence="3 6" id="KW-0812">Transmembrane</keyword>
<gene>
    <name evidence="8" type="ORF">LGQ03_00930</name>
</gene>
<keyword evidence="5 6" id="KW-0472">Membrane</keyword>
<accession>A0ABS8BQ02</accession>
<name>A0ABS8BQ02_9RHOB</name>
<evidence type="ECO:0000256" key="4">
    <source>
        <dbReference type="ARBA" id="ARBA00022989"/>
    </source>
</evidence>
<dbReference type="InterPro" id="IPR000620">
    <property type="entry name" value="EamA_dom"/>
</dbReference>
<proteinExistence type="inferred from homology"/>
<feature type="domain" description="EamA" evidence="7">
    <location>
        <begin position="9"/>
        <end position="138"/>
    </location>
</feature>
<evidence type="ECO:0000256" key="1">
    <source>
        <dbReference type="ARBA" id="ARBA00004141"/>
    </source>
</evidence>
<evidence type="ECO:0000256" key="3">
    <source>
        <dbReference type="ARBA" id="ARBA00022692"/>
    </source>
</evidence>
<feature type="domain" description="EamA" evidence="7">
    <location>
        <begin position="147"/>
        <end position="278"/>
    </location>
</feature>
<feature type="transmembrane region" description="Helical" evidence="6">
    <location>
        <begin position="178"/>
        <end position="198"/>
    </location>
</feature>
<feature type="transmembrane region" description="Helical" evidence="6">
    <location>
        <begin position="6"/>
        <end position="25"/>
    </location>
</feature>
<evidence type="ECO:0000256" key="5">
    <source>
        <dbReference type="ARBA" id="ARBA00023136"/>
    </source>
</evidence>
<evidence type="ECO:0000259" key="7">
    <source>
        <dbReference type="Pfam" id="PF00892"/>
    </source>
</evidence>
<feature type="transmembrane region" description="Helical" evidence="6">
    <location>
        <begin position="122"/>
        <end position="142"/>
    </location>
</feature>
<feature type="transmembrane region" description="Helical" evidence="6">
    <location>
        <begin position="262"/>
        <end position="279"/>
    </location>
</feature>
<feature type="transmembrane region" description="Helical" evidence="6">
    <location>
        <begin position="82"/>
        <end position="110"/>
    </location>
</feature>
<evidence type="ECO:0000256" key="6">
    <source>
        <dbReference type="SAM" id="Phobius"/>
    </source>
</evidence>
<evidence type="ECO:0000313" key="8">
    <source>
        <dbReference type="EMBL" id="MCB5197795.1"/>
    </source>
</evidence>
<dbReference type="PANTHER" id="PTHR22911:SF6">
    <property type="entry name" value="SOLUTE CARRIER FAMILY 35 MEMBER G1"/>
    <property type="match status" value="1"/>
</dbReference>
<feature type="transmembrane region" description="Helical" evidence="6">
    <location>
        <begin position="37"/>
        <end position="62"/>
    </location>
</feature>
<protein>
    <submittedName>
        <fullName evidence="8">DMT family transporter</fullName>
    </submittedName>
</protein>
<dbReference type="Pfam" id="PF00892">
    <property type="entry name" value="EamA"/>
    <property type="match status" value="2"/>
</dbReference>
<evidence type="ECO:0000313" key="9">
    <source>
        <dbReference type="Proteomes" id="UP001138961"/>
    </source>
</evidence>
<keyword evidence="9" id="KW-1185">Reference proteome</keyword>
<dbReference type="SUPFAM" id="SSF103481">
    <property type="entry name" value="Multidrug resistance efflux transporter EmrE"/>
    <property type="match status" value="2"/>
</dbReference>
<comment type="subcellular location">
    <subcellularLocation>
        <location evidence="1">Membrane</location>
        <topology evidence="1">Multi-pass membrane protein</topology>
    </subcellularLocation>
</comment>
<dbReference type="EMBL" id="JAJATZ010000001">
    <property type="protein sequence ID" value="MCB5197795.1"/>
    <property type="molecule type" value="Genomic_DNA"/>
</dbReference>
<comment type="similarity">
    <text evidence="2">Belongs to the drug/metabolite transporter (DMT) superfamily. 10 TMS drug/metabolite exporter (DME) (TC 2.A.7.3) family.</text>
</comment>
<organism evidence="8 9">
    <name type="scientific">Loktanella gaetbuli</name>
    <dbReference type="NCBI Taxonomy" id="2881335"/>
    <lineage>
        <taxon>Bacteria</taxon>
        <taxon>Pseudomonadati</taxon>
        <taxon>Pseudomonadota</taxon>
        <taxon>Alphaproteobacteria</taxon>
        <taxon>Rhodobacterales</taxon>
        <taxon>Roseobacteraceae</taxon>
        <taxon>Loktanella</taxon>
    </lineage>
</organism>
<comment type="caution">
    <text evidence="8">The sequence shown here is derived from an EMBL/GenBank/DDBJ whole genome shotgun (WGS) entry which is preliminary data.</text>
</comment>
<sequence>MNPTLRAGLWMIGAIGSFTSMAVAGRQISFALDTFEIMLFRSLLGIIIVVTVAGFAGTLNQIDTRDLRLHGMRNLAHFTGQNLWFFAVASIPLAQVFALEFTTPIWVLLLSPLLLGERITQAGVIAAIMGFVGILIVTRPGTIPLTPGLAAAAACAIFFALTAIFTRRLTQRHSITCILFYLTVMQAVFGIVCAGWDMDIAMPNAATLPWLVVIGCAGLLAHFCLTNALSLATATIVMPMDFARLPTIAIIGALIYSEPLDPWLFLGAAFIIAGNYINLRRKAAA</sequence>
<evidence type="ECO:0000256" key="2">
    <source>
        <dbReference type="ARBA" id="ARBA00009853"/>
    </source>
</evidence>
<dbReference type="Proteomes" id="UP001138961">
    <property type="component" value="Unassembled WGS sequence"/>
</dbReference>
<dbReference type="RefSeq" id="WP_226746887.1">
    <property type="nucleotide sequence ID" value="NZ_JAJATZ010000001.1"/>
</dbReference>
<feature type="transmembrane region" description="Helical" evidence="6">
    <location>
        <begin position="210"/>
        <end position="229"/>
    </location>
</feature>